<dbReference type="EMBL" id="GL348716">
    <property type="protein sequence ID" value="EFH57846.1"/>
    <property type="molecule type" value="Genomic_DNA"/>
</dbReference>
<dbReference type="Proteomes" id="UP000008694">
    <property type="component" value="Unassembled WGS sequence"/>
</dbReference>
<dbReference type="AlphaFoldDB" id="D7LLI8"/>
<reference evidence="2" key="1">
    <citation type="journal article" date="2011" name="Nat. Genet.">
        <title>The Arabidopsis lyrata genome sequence and the basis of rapid genome size change.</title>
        <authorList>
            <person name="Hu T.T."/>
            <person name="Pattyn P."/>
            <person name="Bakker E.G."/>
            <person name="Cao J."/>
            <person name="Cheng J.-F."/>
            <person name="Clark R.M."/>
            <person name="Fahlgren N."/>
            <person name="Fawcett J.A."/>
            <person name="Grimwood J."/>
            <person name="Gundlach H."/>
            <person name="Haberer G."/>
            <person name="Hollister J.D."/>
            <person name="Ossowski S."/>
            <person name="Ottilar R.P."/>
            <person name="Salamov A.A."/>
            <person name="Schneeberger K."/>
            <person name="Spannagl M."/>
            <person name="Wang X."/>
            <person name="Yang L."/>
            <person name="Nasrallah M.E."/>
            <person name="Bergelson J."/>
            <person name="Carrington J.C."/>
            <person name="Gaut B.S."/>
            <person name="Schmutz J."/>
            <person name="Mayer K.F.X."/>
            <person name="Van de Peer Y."/>
            <person name="Grigoriev I.V."/>
            <person name="Nordborg M."/>
            <person name="Weigel D."/>
            <person name="Guo Y.-L."/>
        </authorList>
    </citation>
    <scope>NUCLEOTIDE SEQUENCE [LARGE SCALE GENOMIC DNA]</scope>
    <source>
        <strain evidence="2">cv. MN47</strain>
    </source>
</reference>
<evidence type="ECO:0000313" key="2">
    <source>
        <dbReference type="Proteomes" id="UP000008694"/>
    </source>
</evidence>
<name>D7LLI8_ARALL</name>
<keyword evidence="2" id="KW-1185">Reference proteome</keyword>
<gene>
    <name evidence="1" type="ORF">ARALYDRAFT_903054</name>
</gene>
<accession>D7LLI8</accession>
<sequence length="53" mass="6130">MEEILGRNQNNYWSVTSGRLYDSVSVLPTSQFLRLPLCDTDFNTHSFSCLIFL</sequence>
<organism evidence="2">
    <name type="scientific">Arabidopsis lyrata subsp. lyrata</name>
    <name type="common">Lyre-leaved rock-cress</name>
    <dbReference type="NCBI Taxonomy" id="81972"/>
    <lineage>
        <taxon>Eukaryota</taxon>
        <taxon>Viridiplantae</taxon>
        <taxon>Streptophyta</taxon>
        <taxon>Embryophyta</taxon>
        <taxon>Tracheophyta</taxon>
        <taxon>Spermatophyta</taxon>
        <taxon>Magnoliopsida</taxon>
        <taxon>eudicotyledons</taxon>
        <taxon>Gunneridae</taxon>
        <taxon>Pentapetalae</taxon>
        <taxon>rosids</taxon>
        <taxon>malvids</taxon>
        <taxon>Brassicales</taxon>
        <taxon>Brassicaceae</taxon>
        <taxon>Camelineae</taxon>
        <taxon>Arabidopsis</taxon>
    </lineage>
</organism>
<dbReference type="Gramene" id="scaffold_402555.1">
    <property type="protein sequence ID" value="scaffold_402555.1"/>
    <property type="gene ID" value="scaffold_402555.1"/>
</dbReference>
<evidence type="ECO:0000313" key="1">
    <source>
        <dbReference type="EMBL" id="EFH57846.1"/>
    </source>
</evidence>
<protein>
    <submittedName>
        <fullName evidence="1">Predicted protein</fullName>
    </submittedName>
</protein>
<dbReference type="HOGENOM" id="CLU_3071430_0_0_1"/>
<proteinExistence type="predicted"/>